<dbReference type="GO" id="GO:0016757">
    <property type="term" value="F:glycosyltransferase activity"/>
    <property type="evidence" value="ECO:0007669"/>
    <property type="project" value="UniProtKB-KW"/>
</dbReference>
<dbReference type="Proteomes" id="UP001235760">
    <property type="component" value="Unassembled WGS sequence"/>
</dbReference>
<organism evidence="2 3">
    <name type="scientific">Leptothrix discophora</name>
    <dbReference type="NCBI Taxonomy" id="89"/>
    <lineage>
        <taxon>Bacteria</taxon>
        <taxon>Pseudomonadati</taxon>
        <taxon>Pseudomonadota</taxon>
        <taxon>Betaproteobacteria</taxon>
        <taxon>Burkholderiales</taxon>
        <taxon>Sphaerotilaceae</taxon>
        <taxon>Leptothrix</taxon>
    </lineage>
</organism>
<keyword evidence="3" id="KW-1185">Reference proteome</keyword>
<dbReference type="EMBL" id="JAUZEE010000015">
    <property type="protein sequence ID" value="MDP4302819.1"/>
    <property type="molecule type" value="Genomic_DNA"/>
</dbReference>
<protein>
    <submittedName>
        <fullName evidence="2">Glycosyltransferase</fullName>
        <ecNumber evidence="2">2.4.-.-</ecNumber>
    </submittedName>
</protein>
<dbReference type="Pfam" id="PF13641">
    <property type="entry name" value="Glyco_tranf_2_3"/>
    <property type="match status" value="1"/>
</dbReference>
<comment type="caution">
    <text evidence="2">The sequence shown here is derived from an EMBL/GenBank/DDBJ whole genome shotgun (WGS) entry which is preliminary data.</text>
</comment>
<dbReference type="RefSeq" id="WP_305751360.1">
    <property type="nucleotide sequence ID" value="NZ_JAUZEE010000015.1"/>
</dbReference>
<keyword evidence="1" id="KW-0812">Transmembrane</keyword>
<feature type="transmembrane region" description="Helical" evidence="1">
    <location>
        <begin position="324"/>
        <end position="349"/>
    </location>
</feature>
<dbReference type="Gene3D" id="3.90.550.10">
    <property type="entry name" value="Spore Coat Polysaccharide Biosynthesis Protein SpsA, Chain A"/>
    <property type="match status" value="1"/>
</dbReference>
<dbReference type="InterPro" id="IPR029044">
    <property type="entry name" value="Nucleotide-diphossugar_trans"/>
</dbReference>
<keyword evidence="2" id="KW-0808">Transferase</keyword>
<feature type="transmembrane region" description="Helical" evidence="1">
    <location>
        <begin position="20"/>
        <end position="44"/>
    </location>
</feature>
<dbReference type="PANTHER" id="PTHR48090:SF6">
    <property type="entry name" value="SLR5056 PROTEIN"/>
    <property type="match status" value="1"/>
</dbReference>
<name>A0ABT9G8K3_LEPDI</name>
<keyword evidence="1" id="KW-1133">Transmembrane helix</keyword>
<dbReference type="PANTHER" id="PTHR48090">
    <property type="entry name" value="UNDECAPRENYL-PHOSPHATE 4-DEOXY-4-FORMAMIDO-L-ARABINOSE TRANSFERASE-RELATED"/>
    <property type="match status" value="1"/>
</dbReference>
<evidence type="ECO:0000313" key="3">
    <source>
        <dbReference type="Proteomes" id="UP001235760"/>
    </source>
</evidence>
<evidence type="ECO:0000313" key="2">
    <source>
        <dbReference type="EMBL" id="MDP4302819.1"/>
    </source>
</evidence>
<keyword evidence="2" id="KW-0328">Glycosyltransferase</keyword>
<evidence type="ECO:0000256" key="1">
    <source>
        <dbReference type="SAM" id="Phobius"/>
    </source>
</evidence>
<keyword evidence="1" id="KW-0472">Membrane</keyword>
<gene>
    <name evidence="2" type="ORF">Q8X39_19445</name>
</gene>
<dbReference type="InterPro" id="IPR050256">
    <property type="entry name" value="Glycosyltransferase_2"/>
</dbReference>
<sequence>MSDLVQALLWLTVWMTLWLGAWLLIGAAVFALLLPLLTSSLYLLGLTLLSGRPKPCPEAPQRLRLDIVVPAHDEAALIGRTVASLLAVSWPAARRRVCVVADNCSDDTAARARAAGAVVWTRDDPGLRGKGHALAHGFEASRRDGWADAVVVVDADSIVSANLLQACADRIEHGAQVVQVHHGVLNVQDSWRTRLMAIALEAFHRVRSRGRERLGLSCGLRGNGWSATHALLQRVPYRAWSLAEDIEFGLDLGLAGVRVHHADEASVDSQMVNGAAAAVSQRRRWEDGRWQLRRDRLGELGRAALGPGRPVAVRWICLDLAMDLVVPPLATLVLMAGLLLFIGGIGLLVDLAGTGGVVAALVWLALGSFAALALHVLRGWQLSGVGWRGLADLAHVPSYVVWKVLLLVRAHDSAEWVRTLRERT</sequence>
<proteinExistence type="predicted"/>
<dbReference type="CDD" id="cd06438">
    <property type="entry name" value="EpsO_like"/>
    <property type="match status" value="1"/>
</dbReference>
<accession>A0ABT9G8K3</accession>
<feature type="transmembrane region" description="Helical" evidence="1">
    <location>
        <begin position="355"/>
        <end position="377"/>
    </location>
</feature>
<dbReference type="EC" id="2.4.-.-" evidence="2"/>
<reference evidence="2 3" key="1">
    <citation type="submission" date="2023-08" db="EMBL/GenBank/DDBJ databases">
        <authorList>
            <person name="Roldan D.M."/>
            <person name="Menes R.J."/>
        </authorList>
    </citation>
    <scope>NUCLEOTIDE SEQUENCE [LARGE SCALE GENOMIC DNA]</scope>
    <source>
        <strain evidence="2 3">CCM 2812</strain>
    </source>
</reference>
<dbReference type="SUPFAM" id="SSF53448">
    <property type="entry name" value="Nucleotide-diphospho-sugar transferases"/>
    <property type="match status" value="1"/>
</dbReference>